<dbReference type="Proteomes" id="UP000032458">
    <property type="component" value="Unassembled WGS sequence"/>
</dbReference>
<comment type="caution">
    <text evidence="1">The sequence shown here is derived from an EMBL/GenBank/DDBJ whole genome shotgun (WGS) entry which is preliminary data.</text>
</comment>
<dbReference type="PATRIC" id="fig|1240678.4.peg.694"/>
<protein>
    <submittedName>
        <fullName evidence="1">Uncharacterized protein</fullName>
    </submittedName>
</protein>
<evidence type="ECO:0000313" key="2">
    <source>
        <dbReference type="Proteomes" id="UP000032458"/>
    </source>
</evidence>
<gene>
    <name evidence="1" type="ORF">SNA_03300</name>
</gene>
<proteinExistence type="predicted"/>
<dbReference type="AlphaFoldDB" id="A0A0D7CTF7"/>
<organism evidence="1 2">
    <name type="scientific">Streptomyces natalensis ATCC 27448</name>
    <dbReference type="NCBI Taxonomy" id="1240678"/>
    <lineage>
        <taxon>Bacteria</taxon>
        <taxon>Bacillati</taxon>
        <taxon>Actinomycetota</taxon>
        <taxon>Actinomycetes</taxon>
        <taxon>Kitasatosporales</taxon>
        <taxon>Streptomycetaceae</taxon>
        <taxon>Streptomyces</taxon>
    </lineage>
</organism>
<accession>A0A0D7CTF7</accession>
<keyword evidence="2" id="KW-1185">Reference proteome</keyword>
<sequence length="156" mass="17586">MGWGSLLSTLLGALIGVLSTLAADWSRANRTRRDNDQSVRRQLYADYLAALAQTRNLLRLAARSRSASLEERARKAVEAFRDGNAYELRYQIALVAPTAVVEASTTAFRALRDLRDLIEEGTTHTEQNYLDLRDHWEDRFAELRTTMRSDLNGAGD</sequence>
<evidence type="ECO:0000313" key="1">
    <source>
        <dbReference type="EMBL" id="KIZ19544.1"/>
    </source>
</evidence>
<dbReference type="EMBL" id="JRKI01000003">
    <property type="protein sequence ID" value="KIZ19544.1"/>
    <property type="molecule type" value="Genomic_DNA"/>
</dbReference>
<name>A0A0D7CTF7_9ACTN</name>
<reference evidence="1 2" key="1">
    <citation type="submission" date="2014-09" db="EMBL/GenBank/DDBJ databases">
        <title>Draft genome sequence of Streptomyces natalensis ATCC 27448, producer of the antifungal pimaricin.</title>
        <authorList>
            <person name="Mendes M.V."/>
            <person name="Beites T."/>
            <person name="Pires S."/>
            <person name="Santos C.L."/>
            <person name="Moradas-Ferreira P."/>
        </authorList>
    </citation>
    <scope>NUCLEOTIDE SEQUENCE [LARGE SCALE GENOMIC DNA]</scope>
    <source>
        <strain evidence="1 2">ATCC 27448</strain>
    </source>
</reference>